<feature type="region of interest" description="Disordered" evidence="1">
    <location>
        <begin position="518"/>
        <end position="537"/>
    </location>
</feature>
<dbReference type="Proteomes" id="UP001138681">
    <property type="component" value="Unassembled WGS sequence"/>
</dbReference>
<dbReference type="InterPro" id="IPR029865">
    <property type="entry name" value="KIAA0319-like"/>
</dbReference>
<dbReference type="EMBL" id="JAGSPC010000001">
    <property type="protein sequence ID" value="MBV7257953.1"/>
    <property type="molecule type" value="Genomic_DNA"/>
</dbReference>
<evidence type="ECO:0000259" key="2">
    <source>
        <dbReference type="PROSITE" id="PS51208"/>
    </source>
</evidence>
<dbReference type="PANTHER" id="PTHR46182">
    <property type="entry name" value="FI19480P1"/>
    <property type="match status" value="1"/>
</dbReference>
<dbReference type="RefSeq" id="WP_218403333.1">
    <property type="nucleotide sequence ID" value="NZ_JAGSPC010000001.1"/>
</dbReference>
<dbReference type="GO" id="GO:0016020">
    <property type="term" value="C:membrane"/>
    <property type="evidence" value="ECO:0007669"/>
    <property type="project" value="TreeGrafter"/>
</dbReference>
<feature type="region of interest" description="Disordered" evidence="1">
    <location>
        <begin position="245"/>
        <end position="275"/>
    </location>
</feature>
<dbReference type="SMART" id="SM00869">
    <property type="entry name" value="Autotransporter"/>
    <property type="match status" value="1"/>
</dbReference>
<evidence type="ECO:0000256" key="1">
    <source>
        <dbReference type="SAM" id="MobiDB-lite"/>
    </source>
</evidence>
<feature type="region of interest" description="Disordered" evidence="1">
    <location>
        <begin position="550"/>
        <end position="578"/>
    </location>
</feature>
<accession>A0A9X1F1T5</accession>
<dbReference type="Pfam" id="PF03797">
    <property type="entry name" value="Autotransporter"/>
    <property type="match status" value="1"/>
</dbReference>
<name>A0A9X1F1T5_9SPHN</name>
<evidence type="ECO:0000313" key="3">
    <source>
        <dbReference type="EMBL" id="MBV7257953.1"/>
    </source>
</evidence>
<sequence>MVLSSSLAANSFELRLLEATSNAPSITVILSSPVLRSASIPETLLAQGGSGCSRLVPNAPPTADAGPDQTVMGGATVSLPAAATDPENDPITYGWAQLSGPPPASSFSFNTGTGELQFTAPSKTNAVQAMTFEMEANDGTSIDTDTVDVLIAANQIPVPVVGPAQSVGAGQTVNLDASASTDPDGDPLTFSWSQLTSGTPVTLINGNTATPSFVSPTVTSPQVIDFQVSVSDGLTSDLGTIRVTINPNEPPTVDAGPDQNVSGGDTVNLAATGSDAEGDPITYQWLQTAGPSVTLTGGNTATPTFTAPPRAFNDQTITFEVVASDAGGAGPSDFVDIIIAGNQAPTANAGAPQNVAGGTVITLDGTGSSDPENDALIYSWVQVTGPTVVLTGANTPTATFTAPPRTNSDQILEFALTVTDVFDASSSASTTTTVLSNNLPIADAGADQSQVGGSTITLDGSGSSDPDGDAINYTWVQNGGPLVVLTGANTVNPTFTAPTATSVDQILTFDLTVDDNATSGGAGSGARQAPSSPQQDSVQITILANTAPVADAGTDQGPIDSGETVTLNGSGSTDPEGDSLTYIWTQIAGTPVTLTGGNSVSPTFVAPTVNGNEDLVFALRVNDGQLDSPVVTVTVSVQAVGTVTIIQQLVGGGDTPVTFTSSVAGLNGIVNTVSGTGQISATSVAAGSYSVSVNDLTGQGFALTDITCNDGDSVANIAGRSVAIELSPSEDLVCTFTSVNSREAASAAIADFLTGRNALIMSHQPDLQRRLDRLDGQSAPGGSASAFGVPVPGSGALPFDLSIVDGRASASTSLSQVMGIASGPDRTESDFDIWGEAFFSRAQLGNQRASFQIFHVGADYRISENLLIGALGEFDNFNDRDDLEAGEAEGNGWMVGPYVMTRLAPTLFAEVRAAWGKSDNRVSPLGTYTDEFETNRAFYSGSFVGQFDLSKRTQVRPELTVRYLDETQIAYTDSLNVIIPEQRVGQGDISFRPRVQHRIELESGWTLRPFAEVEGIYTFGTSINNVLENGLRARVEGGLDMLSKNGIRASIGAFHDGIGADNFGSTGGHVSISFGF</sequence>
<dbReference type="InterPro" id="IPR005546">
    <property type="entry name" value="Autotransporte_beta"/>
</dbReference>
<dbReference type="AlphaFoldDB" id="A0A9X1F1T5"/>
<dbReference type="PANTHER" id="PTHR46182:SF2">
    <property type="entry name" value="FI19480P1"/>
    <property type="match status" value="1"/>
</dbReference>
<gene>
    <name evidence="3" type="ORF">KCG46_00010</name>
</gene>
<dbReference type="PROSITE" id="PS51208">
    <property type="entry name" value="AUTOTRANSPORTER"/>
    <property type="match status" value="1"/>
</dbReference>
<protein>
    <submittedName>
        <fullName evidence="3">Autotransporter domain-containing protein</fullName>
    </submittedName>
</protein>
<dbReference type="Pfam" id="PF22352">
    <property type="entry name" value="K319L-like_PKD"/>
    <property type="match status" value="5"/>
</dbReference>
<reference evidence="3" key="1">
    <citation type="submission" date="2021-04" db="EMBL/GenBank/DDBJ databases">
        <authorList>
            <person name="Pira H."/>
            <person name="Risdian C."/>
            <person name="Wink J."/>
        </authorList>
    </citation>
    <scope>NUCLEOTIDE SEQUENCE</scope>
    <source>
        <strain evidence="3">WH158</strain>
    </source>
</reference>
<feature type="compositionally biased region" description="Polar residues" evidence="1">
    <location>
        <begin position="259"/>
        <end position="271"/>
    </location>
</feature>
<organism evidence="3 4">
    <name type="scientific">Erythrobacter crassostreae</name>
    <dbReference type="NCBI Taxonomy" id="2828328"/>
    <lineage>
        <taxon>Bacteria</taxon>
        <taxon>Pseudomonadati</taxon>
        <taxon>Pseudomonadota</taxon>
        <taxon>Alphaproteobacteria</taxon>
        <taxon>Sphingomonadales</taxon>
        <taxon>Erythrobacteraceae</taxon>
        <taxon>Erythrobacter/Porphyrobacter group</taxon>
        <taxon>Erythrobacter</taxon>
    </lineage>
</organism>
<dbReference type="SMART" id="SM00089">
    <property type="entry name" value="PKD"/>
    <property type="match status" value="5"/>
</dbReference>
<comment type="caution">
    <text evidence="3">The sequence shown here is derived from an EMBL/GenBank/DDBJ whole genome shotgun (WGS) entry which is preliminary data.</text>
</comment>
<keyword evidence="4" id="KW-1185">Reference proteome</keyword>
<feature type="compositionally biased region" description="Polar residues" evidence="1">
    <location>
        <begin position="563"/>
        <end position="573"/>
    </location>
</feature>
<feature type="domain" description="Autotransporter" evidence="2">
    <location>
        <begin position="826"/>
        <end position="1076"/>
    </location>
</feature>
<dbReference type="GO" id="GO:0031410">
    <property type="term" value="C:cytoplasmic vesicle"/>
    <property type="evidence" value="ECO:0007669"/>
    <property type="project" value="TreeGrafter"/>
</dbReference>
<dbReference type="InterPro" id="IPR022409">
    <property type="entry name" value="PKD/Chitinase_dom"/>
</dbReference>
<evidence type="ECO:0000313" key="4">
    <source>
        <dbReference type="Proteomes" id="UP001138681"/>
    </source>
</evidence>
<proteinExistence type="predicted"/>